<name>A0A1Q3EI83_LENED</name>
<evidence type="ECO:0000313" key="3">
    <source>
        <dbReference type="Proteomes" id="UP000188533"/>
    </source>
</evidence>
<dbReference type="EMBL" id="BDGU01000361">
    <property type="protein sequence ID" value="GAW06890.1"/>
    <property type="molecule type" value="Genomic_DNA"/>
</dbReference>
<accession>A0A1Q3EI83</accession>
<dbReference type="InterPro" id="IPR011333">
    <property type="entry name" value="SKP1/BTB/POZ_sf"/>
</dbReference>
<feature type="domain" description="BTB" evidence="1">
    <location>
        <begin position="28"/>
        <end position="123"/>
    </location>
</feature>
<protein>
    <recommendedName>
        <fullName evidence="1">BTB domain-containing protein</fullName>
    </recommendedName>
</protein>
<organism evidence="2 3">
    <name type="scientific">Lentinula edodes</name>
    <name type="common">Shiitake mushroom</name>
    <name type="synonym">Lentinus edodes</name>
    <dbReference type="NCBI Taxonomy" id="5353"/>
    <lineage>
        <taxon>Eukaryota</taxon>
        <taxon>Fungi</taxon>
        <taxon>Dikarya</taxon>
        <taxon>Basidiomycota</taxon>
        <taxon>Agaricomycotina</taxon>
        <taxon>Agaricomycetes</taxon>
        <taxon>Agaricomycetidae</taxon>
        <taxon>Agaricales</taxon>
        <taxon>Marasmiineae</taxon>
        <taxon>Omphalotaceae</taxon>
        <taxon>Lentinula</taxon>
    </lineage>
</organism>
<evidence type="ECO:0000313" key="2">
    <source>
        <dbReference type="EMBL" id="GAW06890.1"/>
    </source>
</evidence>
<dbReference type="InterPro" id="IPR000210">
    <property type="entry name" value="BTB/POZ_dom"/>
</dbReference>
<gene>
    <name evidence="2" type="ORF">LENED_008845</name>
</gene>
<dbReference type="STRING" id="5353.A0A1Q3EI83"/>
<keyword evidence="3" id="KW-1185">Reference proteome</keyword>
<reference evidence="2 3" key="1">
    <citation type="submission" date="2016-08" db="EMBL/GenBank/DDBJ databases">
        <authorList>
            <consortium name="Lentinula edodes genome sequencing consortium"/>
            <person name="Sakamoto Y."/>
            <person name="Nakade K."/>
            <person name="Sato S."/>
            <person name="Yoshida Y."/>
            <person name="Miyazaki K."/>
            <person name="Natsume S."/>
            <person name="Konno N."/>
        </authorList>
    </citation>
    <scope>NUCLEOTIDE SEQUENCE [LARGE SCALE GENOMIC DNA]</scope>
    <source>
        <strain evidence="2 3">NBRC 111202</strain>
    </source>
</reference>
<dbReference type="Gene3D" id="3.30.710.10">
    <property type="entry name" value="Potassium Channel Kv1.1, Chain A"/>
    <property type="match status" value="1"/>
</dbReference>
<dbReference type="Proteomes" id="UP000188533">
    <property type="component" value="Unassembled WGS sequence"/>
</dbReference>
<evidence type="ECO:0000259" key="1">
    <source>
        <dbReference type="Pfam" id="PF00651"/>
    </source>
</evidence>
<dbReference type="Pfam" id="PF00651">
    <property type="entry name" value="BTB"/>
    <property type="match status" value="1"/>
</dbReference>
<dbReference type="AlphaFoldDB" id="A0A1Q3EI83"/>
<sequence length="209" mass="24072">MADAAENSTGAKDVQPIRQSEIFNAADADVVIRSCDNVEFRLHKKNLEFLSGGFPPADTETNPNEIVRLSESGETLEVLFQFMYPQRFPSLDNMKIDPLIELAETAEKYEIFALIHICELHLRSFMRQHPREILRFAAKYDHRELVKELAPILVPYLPLSELADLLPAHLYKPWSLYRAHWMKEAILTIANSHPHNCYERTDKTIIGNL</sequence>
<proteinExistence type="predicted"/>
<comment type="caution">
    <text evidence="2">The sequence shown here is derived from an EMBL/GenBank/DDBJ whole genome shotgun (WGS) entry which is preliminary data.</text>
</comment>
<dbReference type="SUPFAM" id="SSF54695">
    <property type="entry name" value="POZ domain"/>
    <property type="match status" value="1"/>
</dbReference>
<reference evidence="2 3" key="2">
    <citation type="submission" date="2017-02" db="EMBL/GenBank/DDBJ databases">
        <title>A genome survey and senescence transcriptome analysis in Lentinula edodes.</title>
        <authorList>
            <person name="Sakamoto Y."/>
            <person name="Nakade K."/>
            <person name="Sato S."/>
            <person name="Yoshida Y."/>
            <person name="Miyazaki K."/>
            <person name="Natsume S."/>
            <person name="Konno N."/>
        </authorList>
    </citation>
    <scope>NUCLEOTIDE SEQUENCE [LARGE SCALE GENOMIC DNA]</scope>
    <source>
        <strain evidence="2 3">NBRC 111202</strain>
    </source>
</reference>